<dbReference type="GeneID" id="92375108"/>
<evidence type="ECO:0000313" key="4">
    <source>
        <dbReference type="Proteomes" id="UP000195570"/>
    </source>
</evidence>
<reference evidence="3" key="1">
    <citation type="submission" date="2016-09" db="EMBL/GenBank/DDBJ databases">
        <authorList>
            <person name="Hebert L."/>
            <person name="Moumen B."/>
        </authorList>
    </citation>
    <scope>NUCLEOTIDE SEQUENCE [LARGE SCALE GENOMIC DNA]</scope>
    <source>
        <strain evidence="3">OVI</strain>
    </source>
</reference>
<protein>
    <submittedName>
        <fullName evidence="3">Uncharacterized protein</fullName>
    </submittedName>
</protein>
<feature type="compositionally biased region" description="Polar residues" evidence="2">
    <location>
        <begin position="463"/>
        <end position="472"/>
    </location>
</feature>
<name>A0A1G4IBW2_TRYEQ</name>
<feature type="compositionally biased region" description="Polar residues" evidence="2">
    <location>
        <begin position="697"/>
        <end position="718"/>
    </location>
</feature>
<dbReference type="VEuPathDB" id="TriTrypDB:TEOVI_000116800"/>
<evidence type="ECO:0000256" key="1">
    <source>
        <dbReference type="SAM" id="Coils"/>
    </source>
</evidence>
<keyword evidence="4" id="KW-1185">Reference proteome</keyword>
<keyword evidence="1" id="KW-0175">Coiled coil</keyword>
<feature type="compositionally biased region" description="Polar residues" evidence="2">
    <location>
        <begin position="731"/>
        <end position="740"/>
    </location>
</feature>
<feature type="region of interest" description="Disordered" evidence="2">
    <location>
        <begin position="658"/>
        <end position="719"/>
    </location>
</feature>
<feature type="region of interest" description="Disordered" evidence="2">
    <location>
        <begin position="400"/>
        <end position="472"/>
    </location>
</feature>
<feature type="region of interest" description="Disordered" evidence="2">
    <location>
        <begin position="565"/>
        <end position="605"/>
    </location>
</feature>
<evidence type="ECO:0000313" key="3">
    <source>
        <dbReference type="EMBL" id="SCU69602.1"/>
    </source>
</evidence>
<feature type="coiled-coil region" evidence="1">
    <location>
        <begin position="133"/>
        <end position="167"/>
    </location>
</feature>
<feature type="compositionally biased region" description="Basic and acidic residues" evidence="2">
    <location>
        <begin position="403"/>
        <end position="421"/>
    </location>
</feature>
<proteinExistence type="predicted"/>
<dbReference type="EMBL" id="CZPT02001255">
    <property type="protein sequence ID" value="SCU69602.1"/>
    <property type="molecule type" value="Genomic_DNA"/>
</dbReference>
<dbReference type="RefSeq" id="XP_067080549.1">
    <property type="nucleotide sequence ID" value="XM_067224448.1"/>
</dbReference>
<accession>A0A1G4IBW2</accession>
<dbReference type="Proteomes" id="UP000195570">
    <property type="component" value="Unassembled WGS sequence"/>
</dbReference>
<evidence type="ECO:0000256" key="2">
    <source>
        <dbReference type="SAM" id="MobiDB-lite"/>
    </source>
</evidence>
<organism evidence="3 4">
    <name type="scientific">Trypanosoma equiperdum</name>
    <dbReference type="NCBI Taxonomy" id="5694"/>
    <lineage>
        <taxon>Eukaryota</taxon>
        <taxon>Discoba</taxon>
        <taxon>Euglenozoa</taxon>
        <taxon>Kinetoplastea</taxon>
        <taxon>Metakinetoplastina</taxon>
        <taxon>Trypanosomatida</taxon>
        <taxon>Trypanosomatidae</taxon>
        <taxon>Trypanosoma</taxon>
    </lineage>
</organism>
<feature type="compositionally biased region" description="Polar residues" evidence="2">
    <location>
        <begin position="422"/>
        <end position="443"/>
    </location>
</feature>
<feature type="compositionally biased region" description="Basic and acidic residues" evidence="2">
    <location>
        <begin position="658"/>
        <end position="668"/>
    </location>
</feature>
<feature type="compositionally biased region" description="Basic and acidic residues" evidence="2">
    <location>
        <begin position="451"/>
        <end position="462"/>
    </location>
</feature>
<dbReference type="AlphaFoldDB" id="A0A1G4IBW2"/>
<sequence length="757" mass="85454">MTILRRVTSAGRRREQASKAVQTEMTYPPDCSNLDNYVEACAASQFQDLCRLRSMIEDALKEVACSVYDVNSFKDVIFKLDDQLSSKLPLTDLLLLTSKLFRRTANLGRFLACFFAVIFAEGHADERFHFTELRLLRRELLELKGKYAKVEEERVRLQHMLDEAGEVAINHNRTVELLEARNAVLKLHSLGLEDQMALLFSQMNKDMQRYCKDAYDKVYSEFDQDQANMSKEVFRQSMDTLSDQLRHSRTLITEVRDLVMNCAQSPTGGSRAADQKIAKEPSIRFKLKQVEGNFQHIVARFSAVKDFVSETTHNLMSAMQERKNILFLALQHIRLYDIQNSKMRKCKASLSEMKRLVNNLQKRMPLTFPPGTVAIVDRIGHISTQKWHVGCTLEAIRGQRSGEPVDDRVMAGSPTRDDASDQGRQCSKTLGASEPQVQRSTAQHHLTGLHGLDDHSDEHPTTETRSMPSYVSSNHTTAFQSVYSMIDMISTLGTQIDELNDNLMFENEVNTFLKILTLSIPTTPRGTDELSNAIDEEVRLGLALFPTGDIGGKHPQSVMGASVVPNASDRDGAPVLAGTTSDSKTEALPHQERVKDGSVTSSETEKQVVKEVQEGTMAEFASKLGFLRHTYETRIADLERREADFHRFLAGGAFKLKEKHDESKDAGRKGSPQNRNVRGRQRSKAGSVSEERKQQEDMNQLVQARSEWQQSKVDLQNNKRLRETVMKEITKMSNVSSDTGEVTDYIDRSERSNSSAM</sequence>
<feature type="compositionally biased region" description="Basic and acidic residues" evidence="2">
    <location>
        <begin position="583"/>
        <end position="596"/>
    </location>
</feature>
<feature type="region of interest" description="Disordered" evidence="2">
    <location>
        <begin position="731"/>
        <end position="757"/>
    </location>
</feature>
<gene>
    <name evidence="3" type="ORF">TEOVI_000116800</name>
</gene>
<comment type="caution">
    <text evidence="3">The sequence shown here is derived from an EMBL/GenBank/DDBJ whole genome shotgun (WGS) entry which is preliminary data.</text>
</comment>